<dbReference type="PATRIC" id="fig|573060.9.peg.1304"/>
<dbReference type="SUPFAM" id="SSF51306">
    <property type="entry name" value="LexA/Signal peptidase"/>
    <property type="match status" value="1"/>
</dbReference>
<evidence type="ECO:0000256" key="5">
    <source>
        <dbReference type="ARBA" id="ARBA00022971"/>
    </source>
</evidence>
<evidence type="ECO:0000313" key="8">
    <source>
        <dbReference type="EMBL" id="EER58747.1"/>
    </source>
</evidence>
<evidence type="ECO:0000256" key="6">
    <source>
        <dbReference type="SAM" id="Phobius"/>
    </source>
</evidence>
<proteinExistence type="inferred from homology"/>
<comment type="similarity">
    <text evidence="2">Belongs to the peptidase S26C family.</text>
</comment>
<evidence type="ECO:0000259" key="7">
    <source>
        <dbReference type="Pfam" id="PF10502"/>
    </source>
</evidence>
<keyword evidence="6" id="KW-0472">Membrane</keyword>
<evidence type="ECO:0000256" key="3">
    <source>
        <dbReference type="ARBA" id="ARBA00022729"/>
    </source>
</evidence>
<dbReference type="NCBIfam" id="TIGR02771">
    <property type="entry name" value="TraF_Ti"/>
    <property type="match status" value="1"/>
</dbReference>
<dbReference type="RefSeq" id="WP_005799392.1">
    <property type="nucleotide sequence ID" value="NZ_ACQT01000211.1"/>
</dbReference>
<keyword evidence="6" id="KW-0812">Transmembrane</keyword>
<keyword evidence="9" id="KW-1185">Reference proteome</keyword>
<dbReference type="GO" id="GO:0042597">
    <property type="term" value="C:periplasmic space"/>
    <property type="evidence" value="ECO:0007669"/>
    <property type="project" value="UniProtKB-SubCell"/>
</dbReference>
<dbReference type="Gene3D" id="2.10.109.10">
    <property type="entry name" value="Umud Fragment, subunit A"/>
    <property type="match status" value="1"/>
</dbReference>
<dbReference type="OrthoDB" id="8524932at2"/>
<comment type="caution">
    <text evidence="8">The sequence shown here is derived from an EMBL/GenBank/DDBJ whole genome shotgun (WGS) entry which is preliminary data.</text>
</comment>
<dbReference type="GO" id="GO:0004252">
    <property type="term" value="F:serine-type endopeptidase activity"/>
    <property type="evidence" value="ECO:0007669"/>
    <property type="project" value="InterPro"/>
</dbReference>
<evidence type="ECO:0000256" key="1">
    <source>
        <dbReference type="ARBA" id="ARBA00004418"/>
    </source>
</evidence>
<reference evidence="8 9" key="1">
    <citation type="submission" date="2009-05" db="EMBL/GenBank/DDBJ databases">
        <title>The draft genome of Acidovorax delafieldii 2AN.</title>
        <authorList>
            <consortium name="US DOE Joint Genome Institute (JGI-PGF)"/>
            <person name="Lucas S."/>
            <person name="Copeland A."/>
            <person name="Lapidus A."/>
            <person name="Glavina del Rio T."/>
            <person name="Tice H."/>
            <person name="Bruce D."/>
            <person name="Goodwin L."/>
            <person name="Pitluck S."/>
            <person name="Larimer F."/>
            <person name="Land M.L."/>
            <person name="Hauser L."/>
            <person name="Shelobolina E.S."/>
            <person name="Picardal F."/>
            <person name="Roden E."/>
            <person name="Emerson D."/>
        </authorList>
    </citation>
    <scope>NUCLEOTIDE SEQUENCE [LARGE SCALE GENOMIC DNA]</scope>
    <source>
        <strain evidence="8 9">2AN</strain>
    </source>
</reference>
<dbReference type="AlphaFoldDB" id="C5T9V2"/>
<name>C5T9V2_ACIDE</name>
<gene>
    <name evidence="8" type="ORF">AcdelDRAFT_3682</name>
</gene>
<protein>
    <submittedName>
        <fullName evidence="8">Conjugative transfer signal peptidase TraF</fullName>
    </submittedName>
</protein>
<dbReference type="MEROPS" id="S26.014"/>
<keyword evidence="6" id="KW-1133">Transmembrane helix</keyword>
<evidence type="ECO:0000313" key="9">
    <source>
        <dbReference type="Proteomes" id="UP000003856"/>
    </source>
</evidence>
<feature type="domain" description="Peptidase S26" evidence="7">
    <location>
        <begin position="71"/>
        <end position="198"/>
    </location>
</feature>
<keyword evidence="3" id="KW-0732">Signal</keyword>
<evidence type="ECO:0000256" key="2">
    <source>
        <dbReference type="ARBA" id="ARBA00005849"/>
    </source>
</evidence>
<dbReference type="InterPro" id="IPR014139">
    <property type="entry name" value="Peptidase_S26C_TraF"/>
</dbReference>
<dbReference type="EMBL" id="ACQT01000211">
    <property type="protein sequence ID" value="EER58747.1"/>
    <property type="molecule type" value="Genomic_DNA"/>
</dbReference>
<accession>C5T9V2</accession>
<keyword evidence="4" id="KW-0574">Periplasm</keyword>
<feature type="transmembrane region" description="Helical" evidence="6">
    <location>
        <begin position="41"/>
        <end position="60"/>
    </location>
</feature>
<comment type="subcellular location">
    <subcellularLocation>
        <location evidence="1">Periplasm</location>
    </subcellularLocation>
</comment>
<dbReference type="InterPro" id="IPR036286">
    <property type="entry name" value="LexA/Signal_pep-like_sf"/>
</dbReference>
<dbReference type="Pfam" id="PF10502">
    <property type="entry name" value="Peptidase_S26"/>
    <property type="match status" value="1"/>
</dbReference>
<dbReference type="Proteomes" id="UP000003856">
    <property type="component" value="Unassembled WGS sequence"/>
</dbReference>
<organism evidence="8 9">
    <name type="scientific">Acidovorax delafieldii 2AN</name>
    <dbReference type="NCBI Taxonomy" id="573060"/>
    <lineage>
        <taxon>Bacteria</taxon>
        <taxon>Pseudomonadati</taxon>
        <taxon>Pseudomonadota</taxon>
        <taxon>Betaproteobacteria</taxon>
        <taxon>Burkholderiales</taxon>
        <taxon>Comamonadaceae</taxon>
        <taxon>Acidovorax</taxon>
    </lineage>
</organism>
<evidence type="ECO:0000256" key="4">
    <source>
        <dbReference type="ARBA" id="ARBA00022764"/>
    </source>
</evidence>
<keyword evidence="5" id="KW-0184">Conjugation</keyword>
<dbReference type="GO" id="GO:0006465">
    <property type="term" value="P:signal peptide processing"/>
    <property type="evidence" value="ECO:0007669"/>
    <property type="project" value="InterPro"/>
</dbReference>
<sequence>MTTTESVSTDPTVPAATPAPGWWHRRAQTLAELLRHMQRRWYLYLPVFAIWGFAYVRLFIDPTPRMPILVNWTPSLPYHVALMQFQQQPVRRGDLIVFAFAGEAQAHYPGLRGQPFFKQVRGMPGDVVTVLDRTVFVNGEAVGLAKTHAYDGHPLAPIAPVVIPPGHFYVQGIGPHSFDSRYAESGLVRAEQVVGIVVPIF</sequence>
<dbReference type="InterPro" id="IPR019533">
    <property type="entry name" value="Peptidase_S26"/>
</dbReference>